<dbReference type="EMBL" id="JACSQY010000001">
    <property type="protein sequence ID" value="MBD7906722.1"/>
    <property type="molecule type" value="Genomic_DNA"/>
</dbReference>
<protein>
    <submittedName>
        <fullName evidence="1">DUF1641 domain-containing protein</fullName>
    </submittedName>
</protein>
<keyword evidence="2" id="KW-1185">Reference proteome</keyword>
<dbReference type="PANTHER" id="PTHR39180">
    <property type="match status" value="1"/>
</dbReference>
<gene>
    <name evidence="1" type="ORF">H9659_00075</name>
</gene>
<evidence type="ECO:0000313" key="2">
    <source>
        <dbReference type="Proteomes" id="UP000659496"/>
    </source>
</evidence>
<proteinExistence type="predicted"/>
<dbReference type="PANTHER" id="PTHR39180:SF2">
    <property type="entry name" value="DUF1641 DOMAIN-CONTAINING PROTEIN"/>
    <property type="match status" value="1"/>
</dbReference>
<sequence length="149" mass="16346">MTTPLNPEEAANVATEGTQLPSDQKQDILDQLLKPEVQESLTALVEKLPQLTELVDLMTKSYDVAKAVATDEVLLNDTSEFIKEIAGPVKDSAKSMAATVIEAKDLAAKNTETIGLFGLMKMIKDPEAQRIFRFLNAYLEIAGQKNHTK</sequence>
<dbReference type="RefSeq" id="WP_191687894.1">
    <property type="nucleotide sequence ID" value="NZ_JACSQY010000001.1"/>
</dbReference>
<dbReference type="Pfam" id="PF07849">
    <property type="entry name" value="DUF1641"/>
    <property type="match status" value="1"/>
</dbReference>
<organism evidence="1 2">
    <name type="scientific">Sporosarcina gallistercoris</name>
    <dbReference type="NCBI Taxonomy" id="2762245"/>
    <lineage>
        <taxon>Bacteria</taxon>
        <taxon>Bacillati</taxon>
        <taxon>Bacillota</taxon>
        <taxon>Bacilli</taxon>
        <taxon>Bacillales</taxon>
        <taxon>Caryophanaceae</taxon>
        <taxon>Sporosarcina</taxon>
    </lineage>
</organism>
<comment type="caution">
    <text evidence="1">The sequence shown here is derived from an EMBL/GenBank/DDBJ whole genome shotgun (WGS) entry which is preliminary data.</text>
</comment>
<reference evidence="1 2" key="1">
    <citation type="submission" date="2020-08" db="EMBL/GenBank/DDBJ databases">
        <title>A Genomic Blueprint of the Chicken Gut Microbiome.</title>
        <authorList>
            <person name="Gilroy R."/>
            <person name="Ravi A."/>
            <person name="Getino M."/>
            <person name="Pursley I."/>
            <person name="Horton D.L."/>
            <person name="Alikhan N.-F."/>
            <person name="Baker D."/>
            <person name="Gharbi K."/>
            <person name="Hall N."/>
            <person name="Watson M."/>
            <person name="Adriaenssens E.M."/>
            <person name="Foster-Nyarko E."/>
            <person name="Jarju S."/>
            <person name="Secka A."/>
            <person name="Antonio M."/>
            <person name="Oren A."/>
            <person name="Chaudhuri R."/>
            <person name="La Ragione R.M."/>
            <person name="Hildebrand F."/>
            <person name="Pallen M.J."/>
        </authorList>
    </citation>
    <scope>NUCLEOTIDE SEQUENCE [LARGE SCALE GENOMIC DNA]</scope>
    <source>
        <strain evidence="1 2">Sa3CUA8</strain>
    </source>
</reference>
<evidence type="ECO:0000313" key="1">
    <source>
        <dbReference type="EMBL" id="MBD7906722.1"/>
    </source>
</evidence>
<dbReference type="InterPro" id="IPR012440">
    <property type="entry name" value="DUF1641"/>
</dbReference>
<accession>A0ABR8PEX1</accession>
<name>A0ABR8PEX1_9BACL</name>
<dbReference type="Proteomes" id="UP000659496">
    <property type="component" value="Unassembled WGS sequence"/>
</dbReference>